<dbReference type="Pfam" id="PF24228">
    <property type="entry name" value="CrAss_Ring_1"/>
    <property type="match status" value="1"/>
</dbReference>
<reference evidence="1" key="1">
    <citation type="journal article" date="2015" name="Nature">
        <title>Complex archaea that bridge the gap between prokaryotes and eukaryotes.</title>
        <authorList>
            <person name="Spang A."/>
            <person name="Saw J.H."/>
            <person name="Jorgensen S.L."/>
            <person name="Zaremba-Niedzwiedzka K."/>
            <person name="Martijn J."/>
            <person name="Lind A.E."/>
            <person name="van Eijk R."/>
            <person name="Schleper C."/>
            <person name="Guy L."/>
            <person name="Ettema T.J."/>
        </authorList>
    </citation>
    <scope>NUCLEOTIDE SEQUENCE</scope>
</reference>
<protein>
    <submittedName>
        <fullName evidence="1">Uncharacterized protein</fullName>
    </submittedName>
</protein>
<dbReference type="EMBL" id="LAZR01003695">
    <property type="protein sequence ID" value="KKN15618.1"/>
    <property type="molecule type" value="Genomic_DNA"/>
</dbReference>
<accession>A0A0F9REC2</accession>
<sequence>MNYDVVEVTIDKLISTFRLREWQYDIEDMVEDIVQALRFIGAQKVFAELAIPLTVNSKVFKLPRDCQHVMYIDEKSQYYRESGNFIEIDKDDGTEVILYYQAIPVDTRGYPLIPDAPEVTEAIMWYLAKVLILQKEITHISYATADAEWDWRCGSARAALNSLNLQQVNQMYQNFVRLNPVKDAHAANYENVSKANTLDRNKHNDVYRDRTS</sequence>
<evidence type="ECO:0000313" key="1">
    <source>
        <dbReference type="EMBL" id="KKN15618.1"/>
    </source>
</evidence>
<comment type="caution">
    <text evidence="1">The sequence shown here is derived from an EMBL/GenBank/DDBJ whole genome shotgun (WGS) entry which is preliminary data.</text>
</comment>
<name>A0A0F9REC2_9ZZZZ</name>
<dbReference type="InterPro" id="IPR057118">
    <property type="entry name" value="R1-like"/>
</dbReference>
<gene>
    <name evidence="1" type="ORF">LCGC14_0984240</name>
</gene>
<organism evidence="1">
    <name type="scientific">marine sediment metagenome</name>
    <dbReference type="NCBI Taxonomy" id="412755"/>
    <lineage>
        <taxon>unclassified sequences</taxon>
        <taxon>metagenomes</taxon>
        <taxon>ecological metagenomes</taxon>
    </lineage>
</organism>
<dbReference type="AlphaFoldDB" id="A0A0F9REC2"/>
<proteinExistence type="predicted"/>